<keyword evidence="2" id="KW-1185">Reference proteome</keyword>
<gene>
    <name evidence="1" type="ORF">EVAR_18394_1</name>
</gene>
<protein>
    <submittedName>
        <fullName evidence="1">Uncharacterized protein</fullName>
    </submittedName>
</protein>
<evidence type="ECO:0000313" key="2">
    <source>
        <dbReference type="Proteomes" id="UP000299102"/>
    </source>
</evidence>
<sequence length="290" mass="32551">MWRNVCRVTAPLQSMVLRPDQRWRSFVCDTSEFMESYAPHSSGALVDIIRMILAAREALSNLLISQDLVYVRTSQTVRRDIVLEASHVDATESSEPQGTARLARFYSAALVRRDFRMKLDFVGGYSPLDGGISFDMSCGFVSSGPSRTLSLRWRRDPSTAPDLHKISVNKAPQLEIEAMLGNESLAAGRSRTRRANSNDNLGLDFVVEEQTSRLVKWSPPPIDTRNHRRVTSALPVSLEVIGHLIVENQIKGREERGAVGTKLVDPAHVLWNYQVDQGLVLPQYLNEIYT</sequence>
<reference evidence="1 2" key="1">
    <citation type="journal article" date="2019" name="Commun. Biol.">
        <title>The bagworm genome reveals a unique fibroin gene that provides high tensile strength.</title>
        <authorList>
            <person name="Kono N."/>
            <person name="Nakamura H."/>
            <person name="Ohtoshi R."/>
            <person name="Tomita M."/>
            <person name="Numata K."/>
            <person name="Arakawa K."/>
        </authorList>
    </citation>
    <scope>NUCLEOTIDE SEQUENCE [LARGE SCALE GENOMIC DNA]</scope>
</reference>
<proteinExistence type="predicted"/>
<name>A0A4C1UVU3_EUMVA</name>
<comment type="caution">
    <text evidence="1">The sequence shown here is derived from an EMBL/GenBank/DDBJ whole genome shotgun (WGS) entry which is preliminary data.</text>
</comment>
<dbReference type="EMBL" id="BGZK01000226">
    <property type="protein sequence ID" value="GBP29914.1"/>
    <property type="molecule type" value="Genomic_DNA"/>
</dbReference>
<dbReference type="Proteomes" id="UP000299102">
    <property type="component" value="Unassembled WGS sequence"/>
</dbReference>
<dbReference type="AlphaFoldDB" id="A0A4C1UVU3"/>
<accession>A0A4C1UVU3</accession>
<organism evidence="1 2">
    <name type="scientific">Eumeta variegata</name>
    <name type="common">Bagworm moth</name>
    <name type="synonym">Eumeta japonica</name>
    <dbReference type="NCBI Taxonomy" id="151549"/>
    <lineage>
        <taxon>Eukaryota</taxon>
        <taxon>Metazoa</taxon>
        <taxon>Ecdysozoa</taxon>
        <taxon>Arthropoda</taxon>
        <taxon>Hexapoda</taxon>
        <taxon>Insecta</taxon>
        <taxon>Pterygota</taxon>
        <taxon>Neoptera</taxon>
        <taxon>Endopterygota</taxon>
        <taxon>Lepidoptera</taxon>
        <taxon>Glossata</taxon>
        <taxon>Ditrysia</taxon>
        <taxon>Tineoidea</taxon>
        <taxon>Psychidae</taxon>
        <taxon>Oiketicinae</taxon>
        <taxon>Eumeta</taxon>
    </lineage>
</organism>
<evidence type="ECO:0000313" key="1">
    <source>
        <dbReference type="EMBL" id="GBP29914.1"/>
    </source>
</evidence>